<keyword evidence="1" id="KW-0805">Transcription regulation</keyword>
<dbReference type="GO" id="GO:0003712">
    <property type="term" value="F:transcription coregulator activity"/>
    <property type="evidence" value="ECO:0007669"/>
    <property type="project" value="TreeGrafter"/>
</dbReference>
<organism evidence="5 6">
    <name type="scientific">Aldrovandia affinis</name>
    <dbReference type="NCBI Taxonomy" id="143900"/>
    <lineage>
        <taxon>Eukaryota</taxon>
        <taxon>Metazoa</taxon>
        <taxon>Chordata</taxon>
        <taxon>Craniata</taxon>
        <taxon>Vertebrata</taxon>
        <taxon>Euteleostomi</taxon>
        <taxon>Actinopterygii</taxon>
        <taxon>Neopterygii</taxon>
        <taxon>Teleostei</taxon>
        <taxon>Notacanthiformes</taxon>
        <taxon>Halosauridae</taxon>
        <taxon>Aldrovandia</taxon>
    </lineage>
</organism>
<evidence type="ECO:0000313" key="5">
    <source>
        <dbReference type="EMBL" id="KAJ8398498.1"/>
    </source>
</evidence>
<dbReference type="PANTHER" id="PTHR16088">
    <property type="entry name" value="YY1 ASSOCIATED PROTEIN-RELATED"/>
    <property type="match status" value="1"/>
</dbReference>
<feature type="region of interest" description="Disordered" evidence="4">
    <location>
        <begin position="346"/>
        <end position="370"/>
    </location>
</feature>
<dbReference type="EMBL" id="JAINUG010000090">
    <property type="protein sequence ID" value="KAJ8398498.1"/>
    <property type="molecule type" value="Genomic_DNA"/>
</dbReference>
<dbReference type="InterPro" id="IPR052435">
    <property type="entry name" value="YY1-Transcr_Regul"/>
</dbReference>
<comment type="caution">
    <text evidence="5">The sequence shown here is derived from an EMBL/GenBank/DDBJ whole genome shotgun (WGS) entry which is preliminary data.</text>
</comment>
<proteinExistence type="predicted"/>
<dbReference type="Proteomes" id="UP001221898">
    <property type="component" value="Unassembled WGS sequence"/>
</dbReference>
<dbReference type="GO" id="GO:0005634">
    <property type="term" value="C:nucleus"/>
    <property type="evidence" value="ECO:0007669"/>
    <property type="project" value="TreeGrafter"/>
</dbReference>
<keyword evidence="3" id="KW-0539">Nucleus</keyword>
<evidence type="ECO:0000313" key="6">
    <source>
        <dbReference type="Proteomes" id="UP001221898"/>
    </source>
</evidence>
<keyword evidence="2" id="KW-0804">Transcription</keyword>
<reference evidence="5" key="1">
    <citation type="journal article" date="2023" name="Science">
        <title>Genome structures resolve the early diversification of teleost fishes.</title>
        <authorList>
            <person name="Parey E."/>
            <person name="Louis A."/>
            <person name="Montfort J."/>
            <person name="Bouchez O."/>
            <person name="Roques C."/>
            <person name="Iampietro C."/>
            <person name="Lluch J."/>
            <person name="Castinel A."/>
            <person name="Donnadieu C."/>
            <person name="Desvignes T."/>
            <person name="Floi Bucao C."/>
            <person name="Jouanno E."/>
            <person name="Wen M."/>
            <person name="Mejri S."/>
            <person name="Dirks R."/>
            <person name="Jansen H."/>
            <person name="Henkel C."/>
            <person name="Chen W.J."/>
            <person name="Zahm M."/>
            <person name="Cabau C."/>
            <person name="Klopp C."/>
            <person name="Thompson A.W."/>
            <person name="Robinson-Rechavi M."/>
            <person name="Braasch I."/>
            <person name="Lecointre G."/>
            <person name="Bobe J."/>
            <person name="Postlethwait J.H."/>
            <person name="Berthelot C."/>
            <person name="Roest Crollius H."/>
            <person name="Guiguen Y."/>
        </authorList>
    </citation>
    <scope>NUCLEOTIDE SEQUENCE</scope>
    <source>
        <strain evidence="5">NC1722</strain>
    </source>
</reference>
<evidence type="ECO:0000256" key="1">
    <source>
        <dbReference type="ARBA" id="ARBA00023015"/>
    </source>
</evidence>
<keyword evidence="6" id="KW-1185">Reference proteome</keyword>
<evidence type="ECO:0000256" key="2">
    <source>
        <dbReference type="ARBA" id="ARBA00023163"/>
    </source>
</evidence>
<name>A0AAD7S9T7_9TELE</name>
<evidence type="ECO:0000256" key="3">
    <source>
        <dbReference type="ARBA" id="ARBA00023242"/>
    </source>
</evidence>
<accession>A0AAD7S9T7</accession>
<sequence>MMTERHRTVKEQLGALNQRRALLGSQTRVSHNAPGPQVLFMPPPCALILTHPQKLQLQQQMQQHIQLLTQVHMLSSPVEALQSEASTTQHFLSELQSFAQRGEQARSAVEPGFISIFRACNLQGAHSLLEELKRCPIPVTPGKPARSTCVRSYPLLPLKLAWLLATRPVFLYPELLPHCSLDPALHRQRTKTGYTRGEDSLILLGLKHFSETEFPYQLLCRYLIRTKKHEQVRGRVHDMCTRRAPENIFKLYCQHKVVPPMPLACGRVMPGEERPPVEREETIMPIWLQKSLPYIHKAVMAYNHGQAPPETTPTAPTYIFPPGTRYPPSSQKILLYACTLPASDTRGRLRSPAPSVATDRLPSPHWPKPLEIPPPKGSSYWLKPLSLPFKGLSQWLQLP</sequence>
<evidence type="ECO:0000256" key="4">
    <source>
        <dbReference type="SAM" id="MobiDB-lite"/>
    </source>
</evidence>
<dbReference type="AlphaFoldDB" id="A0AAD7S9T7"/>
<protein>
    <submittedName>
        <fullName evidence="5">Uncharacterized protein</fullName>
    </submittedName>
</protein>
<dbReference type="GO" id="GO:0006355">
    <property type="term" value="P:regulation of DNA-templated transcription"/>
    <property type="evidence" value="ECO:0007669"/>
    <property type="project" value="TreeGrafter"/>
</dbReference>
<gene>
    <name evidence="5" type="ORF">AAFF_G00427530</name>
</gene>
<dbReference type="PANTHER" id="PTHR16088:SF3">
    <property type="entry name" value="GON-4-LIKE PROTEIN"/>
    <property type="match status" value="1"/>
</dbReference>